<evidence type="ECO:0000313" key="10">
    <source>
        <dbReference type="Proteomes" id="UP000255505"/>
    </source>
</evidence>
<dbReference type="RefSeq" id="WP_115664281.1">
    <property type="nucleotide sequence ID" value="NZ_LT991977.1"/>
</dbReference>
<dbReference type="Pfam" id="PF02771">
    <property type="entry name" value="Acyl-CoA_dh_N"/>
    <property type="match status" value="1"/>
</dbReference>
<geneLocation type="plasmid" evidence="9">
    <name>II</name>
</geneLocation>
<dbReference type="Pfam" id="PF00441">
    <property type="entry name" value="Acyl-CoA_dh_1"/>
    <property type="match status" value="1"/>
</dbReference>
<comment type="similarity">
    <text evidence="2">Belongs to the acyl-CoA dehydrogenase family.</text>
</comment>
<sequence length="366" mass="38926">MNLQLNDVRQQLLDSLSRLLGREYSFELRQQYVASDRGHSRQVWDALAELGVLGAAIPEAHGGFGGDAVDQMLVSQALGRALALEPYHGSAVMAATAIAAAGSEAQKNRLLPRVAEGELQLGWAHDEAQPGCVATQAAAGRDGWHLFGTKPCVLHGAAGDYLVVTACVPQDGVRLFLVDARGAGVLRDGYRLIDGTPAADVRLDGAQAEPLEGGAGDVLRRVLDTGISAACAEMVGAMEGAYALTVEYLKTRRQFGRLIGANQALQHRAVDMLVALEQSRSLSLSLALALAGRNDLAGGEAQAHAAKAYIGQAARQLTQEAIQMHGGIGMTEEYAVGHYLRRVLVLDQLHGDTQYHLGCLERRVPQ</sequence>
<dbReference type="InterPro" id="IPR036250">
    <property type="entry name" value="AcylCo_DH-like_C"/>
</dbReference>
<evidence type="ECO:0000256" key="2">
    <source>
        <dbReference type="ARBA" id="ARBA00009347"/>
    </source>
</evidence>
<organism evidence="9 10">
    <name type="scientific">Cupriavidus taiwanensis</name>
    <dbReference type="NCBI Taxonomy" id="164546"/>
    <lineage>
        <taxon>Bacteria</taxon>
        <taxon>Pseudomonadati</taxon>
        <taxon>Pseudomonadota</taxon>
        <taxon>Betaproteobacteria</taxon>
        <taxon>Burkholderiales</taxon>
        <taxon>Burkholderiaceae</taxon>
        <taxon>Cupriavidus</taxon>
    </lineage>
</organism>
<dbReference type="InterPro" id="IPR009075">
    <property type="entry name" value="AcylCo_DH/oxidase_C"/>
</dbReference>
<proteinExistence type="inferred from homology"/>
<dbReference type="AlphaFoldDB" id="A0A375IMS3"/>
<dbReference type="InterPro" id="IPR037069">
    <property type="entry name" value="AcylCoA_DH/ox_N_sf"/>
</dbReference>
<evidence type="ECO:0000256" key="5">
    <source>
        <dbReference type="ARBA" id="ARBA00023002"/>
    </source>
</evidence>
<accession>A0A375IMS3</accession>
<keyword evidence="4" id="KW-0274">FAD</keyword>
<evidence type="ECO:0000259" key="7">
    <source>
        <dbReference type="Pfam" id="PF02771"/>
    </source>
</evidence>
<keyword evidence="5" id="KW-0560">Oxidoreductase</keyword>
<dbReference type="Gene3D" id="1.10.540.10">
    <property type="entry name" value="Acyl-CoA dehydrogenase/oxidase, N-terminal domain"/>
    <property type="match status" value="1"/>
</dbReference>
<dbReference type="GO" id="GO:0003995">
    <property type="term" value="F:acyl-CoA dehydrogenase activity"/>
    <property type="evidence" value="ECO:0007669"/>
    <property type="project" value="TreeGrafter"/>
</dbReference>
<dbReference type="Proteomes" id="UP000255505">
    <property type="component" value="Unassembled WGS sequence"/>
</dbReference>
<dbReference type="Gene3D" id="1.20.140.10">
    <property type="entry name" value="Butyryl-CoA Dehydrogenase, subunit A, domain 3"/>
    <property type="match status" value="1"/>
</dbReference>
<evidence type="ECO:0000256" key="3">
    <source>
        <dbReference type="ARBA" id="ARBA00022630"/>
    </source>
</evidence>
<dbReference type="InterPro" id="IPR046373">
    <property type="entry name" value="Acyl-CoA_Oxase/DH_mid-dom_sf"/>
</dbReference>
<feature type="domain" description="Acyl-CoA dehydrogenase/oxidase N-terminal" evidence="7">
    <location>
        <begin position="11"/>
        <end position="118"/>
    </location>
</feature>
<evidence type="ECO:0000259" key="6">
    <source>
        <dbReference type="Pfam" id="PF00441"/>
    </source>
</evidence>
<keyword evidence="9" id="KW-0614">Plasmid</keyword>
<dbReference type="InterPro" id="IPR009100">
    <property type="entry name" value="AcylCoA_DH/oxidase_NM_dom_sf"/>
</dbReference>
<evidence type="ECO:0000256" key="1">
    <source>
        <dbReference type="ARBA" id="ARBA00001974"/>
    </source>
</evidence>
<keyword evidence="3" id="KW-0285">Flavoprotein</keyword>
<name>A0A375IMS3_9BURK</name>
<dbReference type="PANTHER" id="PTHR43884:SF20">
    <property type="entry name" value="ACYL-COA DEHYDROGENASE FADE28"/>
    <property type="match status" value="1"/>
</dbReference>
<dbReference type="InterPro" id="IPR013786">
    <property type="entry name" value="AcylCoA_DH/ox_N"/>
</dbReference>
<dbReference type="SUPFAM" id="SSF56645">
    <property type="entry name" value="Acyl-CoA dehydrogenase NM domain-like"/>
    <property type="match status" value="1"/>
</dbReference>
<evidence type="ECO:0000313" key="8">
    <source>
        <dbReference type="EMBL" id="SPK69972.1"/>
    </source>
</evidence>
<dbReference type="PANTHER" id="PTHR43884">
    <property type="entry name" value="ACYL-COA DEHYDROGENASE"/>
    <property type="match status" value="1"/>
</dbReference>
<dbReference type="Proteomes" id="UP000255505">
    <property type="component" value="Plasmid II"/>
</dbReference>
<comment type="cofactor">
    <cofactor evidence="1">
        <name>FAD</name>
        <dbReference type="ChEBI" id="CHEBI:57692"/>
    </cofactor>
</comment>
<dbReference type="EMBL" id="LT991977">
    <property type="protein sequence ID" value="SPK74772.1"/>
    <property type="molecule type" value="Genomic_DNA"/>
</dbReference>
<dbReference type="Gene3D" id="2.40.110.10">
    <property type="entry name" value="Butyryl-CoA Dehydrogenase, subunit A, domain 2"/>
    <property type="match status" value="1"/>
</dbReference>
<dbReference type="EMBL" id="OOEF01000026">
    <property type="protein sequence ID" value="SPK69972.1"/>
    <property type="molecule type" value="Genomic_DNA"/>
</dbReference>
<feature type="domain" description="Acyl-CoA dehydrogenase/oxidase C-terminal" evidence="6">
    <location>
        <begin position="229"/>
        <end position="363"/>
    </location>
</feature>
<reference evidence="9 10" key="1">
    <citation type="submission" date="2018-01" db="EMBL/GenBank/DDBJ databases">
        <authorList>
            <person name="Gaut B.S."/>
            <person name="Morton B.R."/>
            <person name="Clegg M.T."/>
            <person name="Duvall M.R."/>
        </authorList>
    </citation>
    <scope>NUCLEOTIDE SEQUENCE [LARGE SCALE GENOMIC DNA]</scope>
    <source>
        <strain evidence="9">Cupriavidus taiwanensis LMG 19425</strain>
        <plasmid evidence="10">Plasmid ii</plasmid>
    </source>
</reference>
<dbReference type="CDD" id="cd00567">
    <property type="entry name" value="ACAD"/>
    <property type="match status" value="1"/>
</dbReference>
<evidence type="ECO:0000313" key="9">
    <source>
        <dbReference type="EMBL" id="SPK74772.1"/>
    </source>
</evidence>
<dbReference type="SUPFAM" id="SSF47203">
    <property type="entry name" value="Acyl-CoA dehydrogenase C-terminal domain-like"/>
    <property type="match status" value="1"/>
</dbReference>
<gene>
    <name evidence="9" type="ORF">CT19425_MP20482</name>
    <name evidence="8" type="ORF">CT19425_U320004</name>
</gene>
<evidence type="ECO:0000256" key="4">
    <source>
        <dbReference type="ARBA" id="ARBA00022827"/>
    </source>
</evidence>
<dbReference type="GO" id="GO:0050660">
    <property type="term" value="F:flavin adenine dinucleotide binding"/>
    <property type="evidence" value="ECO:0007669"/>
    <property type="project" value="InterPro"/>
</dbReference>
<protein>
    <submittedName>
        <fullName evidence="9">Acyl-CoA dehydrogenase, C-terminal</fullName>
    </submittedName>
</protein>